<evidence type="ECO:0000313" key="3">
    <source>
        <dbReference type="EMBL" id="KAL2530365.1"/>
    </source>
</evidence>
<evidence type="ECO:0000313" key="4">
    <source>
        <dbReference type="Proteomes" id="UP001604277"/>
    </source>
</evidence>
<accession>A0ABD1UZ89</accession>
<gene>
    <name evidence="3" type="ORF">Fot_22966</name>
</gene>
<dbReference type="Pfam" id="PF12315">
    <property type="entry name" value="DA1-like"/>
    <property type="match status" value="1"/>
</dbReference>
<dbReference type="EMBL" id="JBFOLJ010000006">
    <property type="protein sequence ID" value="KAL2530365.1"/>
    <property type="molecule type" value="Genomic_DNA"/>
</dbReference>
<protein>
    <submittedName>
        <fullName evidence="3">Zinc ion binding protein</fullName>
    </submittedName>
</protein>
<organism evidence="3 4">
    <name type="scientific">Forsythia ovata</name>
    <dbReference type="NCBI Taxonomy" id="205694"/>
    <lineage>
        <taxon>Eukaryota</taxon>
        <taxon>Viridiplantae</taxon>
        <taxon>Streptophyta</taxon>
        <taxon>Embryophyta</taxon>
        <taxon>Tracheophyta</taxon>
        <taxon>Spermatophyta</taxon>
        <taxon>Magnoliopsida</taxon>
        <taxon>eudicotyledons</taxon>
        <taxon>Gunneridae</taxon>
        <taxon>Pentapetalae</taxon>
        <taxon>asterids</taxon>
        <taxon>lamiids</taxon>
        <taxon>Lamiales</taxon>
        <taxon>Oleaceae</taxon>
        <taxon>Forsythieae</taxon>
        <taxon>Forsythia</taxon>
    </lineage>
</organism>
<proteinExistence type="predicted"/>
<comment type="caution">
    <text evidence="3">The sequence shown here is derived from an EMBL/GenBank/DDBJ whole genome shotgun (WGS) entry which is preliminary data.</text>
</comment>
<reference evidence="4" key="1">
    <citation type="submission" date="2024-07" db="EMBL/GenBank/DDBJ databases">
        <title>Two chromosome-level genome assemblies of Korean endemic species Abeliophyllum distichum and Forsythia ovata (Oleaceae).</title>
        <authorList>
            <person name="Jang H."/>
        </authorList>
    </citation>
    <scope>NUCLEOTIDE SEQUENCE [LARGE SCALE GENOMIC DNA]</scope>
</reference>
<keyword evidence="4" id="KW-1185">Reference proteome</keyword>
<dbReference type="PANTHER" id="PTHR24209:SF7">
    <property type="entry name" value="PROTEIN DA1-RELATED 2"/>
    <property type="match status" value="1"/>
</dbReference>
<dbReference type="InterPro" id="IPR022087">
    <property type="entry name" value="DA1-like_dom"/>
</dbReference>
<dbReference type="AlphaFoldDB" id="A0ABD1UZ89"/>
<name>A0ABD1UZ89_9LAMI</name>
<evidence type="ECO:0000259" key="2">
    <source>
        <dbReference type="Pfam" id="PF12315"/>
    </source>
</evidence>
<feature type="domain" description="Protein DA1-like" evidence="2">
    <location>
        <begin position="72"/>
        <end position="159"/>
    </location>
</feature>
<dbReference type="InterPro" id="IPR045218">
    <property type="entry name" value="DA1-like"/>
</dbReference>
<evidence type="ECO:0000256" key="1">
    <source>
        <dbReference type="SAM" id="MobiDB-lite"/>
    </source>
</evidence>
<feature type="compositionally biased region" description="Low complexity" evidence="1">
    <location>
        <begin position="107"/>
        <end position="145"/>
    </location>
</feature>
<sequence length="160" mass="16973">MSRLRMRRRVLVAESALLNRSLGEGLRPLVGEAGADLAMGGKSNSEAAVCKSSETALFGRSENFGMGKELRGGYRNLNPEVEEGICQVLSHMWLESEVTPGSRNMPSTSTASSSSTRSYGATSMSSTSTASSSSSSSSKKGYKSSTENNLGAFFMHQIAQ</sequence>
<feature type="region of interest" description="Disordered" evidence="1">
    <location>
        <begin position="97"/>
        <end position="145"/>
    </location>
</feature>
<dbReference type="PANTHER" id="PTHR24209">
    <property type="entry name" value="PROTEIN DA1-RELATED 2"/>
    <property type="match status" value="1"/>
</dbReference>
<dbReference type="Proteomes" id="UP001604277">
    <property type="component" value="Unassembled WGS sequence"/>
</dbReference>